<proteinExistence type="predicted"/>
<dbReference type="PRINTS" id="PR00449">
    <property type="entry name" value="RASTRNSFRMNG"/>
</dbReference>
<dbReference type="GO" id="GO:0005524">
    <property type="term" value="F:ATP binding"/>
    <property type="evidence" value="ECO:0007669"/>
    <property type="project" value="UniProtKB-KW"/>
</dbReference>
<evidence type="ECO:0000313" key="6">
    <source>
        <dbReference type="EMBL" id="QCX23978.1"/>
    </source>
</evidence>
<dbReference type="InterPro" id="IPR032781">
    <property type="entry name" value="ABC_tran_Xtn"/>
</dbReference>
<dbReference type="SUPFAM" id="SSF52540">
    <property type="entry name" value="P-loop containing nucleoside triphosphate hydrolases"/>
    <property type="match status" value="2"/>
</dbReference>
<keyword evidence="4" id="KW-1133">Transmembrane helix</keyword>
<dbReference type="STRING" id="1423818.FC88_GL000322"/>
<feature type="compositionally biased region" description="Basic and acidic residues" evidence="3">
    <location>
        <begin position="261"/>
        <end position="275"/>
    </location>
</feature>
<accession>A0A5B7SWA0</accession>
<dbReference type="Pfam" id="PF12848">
    <property type="entry name" value="ABC_tran_Xtn"/>
    <property type="match status" value="1"/>
</dbReference>
<sequence>MMQFLHVQFQLSAVLLFFLWYSVLASRRKSSFIVCVGTPMIPDFYVLVFFYLFFLKVANLIIKFAVGKTSLLKLINGEFKAEKGNIQREIDFTYYKQVEETTQMSDNLDGELLSRFAVPKSNNNKWSGGEASKYRLTQVLSNYQPGLILDEPTTHLDEKSVDLLISELQYYYGTLIFVSHDRYFLDKLATKIWEVADGTVTEYAGNYTDYLALKKAAITRKEHESENYQREKQKLEQSLIKKKKQATRMSKVSANRKKRNIRPDRLSSSKQKDTIQKNVQKTAKVIEGKLSRLKEVTSPTKDKVVHFSLPKTLELHNQFPIMGADLNLKAGQNILLKNTDFQFKNGEKIAIVGDNGIGKTTLLNQIVSQGESIVLSPKVQFSKYSQTDYDLNSTSNLLQFIEKKSDFPEKIIRSVLHNLGFRYEQITEPVKNLSGGEATKVALALVFLRPANVLILDEPTSFIDLPTITALQDLIKNYPGLVIFTSHDRYFVEATATEVYEIDNQQLKLKK</sequence>
<dbReference type="Proteomes" id="UP000310673">
    <property type="component" value="Chromosome"/>
</dbReference>
<dbReference type="InterPro" id="IPR051309">
    <property type="entry name" value="ABCF_ATPase"/>
</dbReference>
<evidence type="ECO:0000256" key="4">
    <source>
        <dbReference type="SAM" id="Phobius"/>
    </source>
</evidence>
<evidence type="ECO:0000313" key="7">
    <source>
        <dbReference type="Proteomes" id="UP000310673"/>
    </source>
</evidence>
<dbReference type="KEGG" id="lft:FG051_02150"/>
<evidence type="ECO:0000259" key="5">
    <source>
        <dbReference type="PROSITE" id="PS50893"/>
    </source>
</evidence>
<dbReference type="AlphaFoldDB" id="A0A5B7SWA0"/>
<dbReference type="InterPro" id="IPR003439">
    <property type="entry name" value="ABC_transporter-like_ATP-bd"/>
</dbReference>
<dbReference type="PROSITE" id="PS50893">
    <property type="entry name" value="ABC_TRANSPORTER_2"/>
    <property type="match status" value="1"/>
</dbReference>
<keyword evidence="4" id="KW-0472">Membrane</keyword>
<name>A0A5B7SWA0_9LACO</name>
<dbReference type="EMBL" id="CP040736">
    <property type="protein sequence ID" value="QCX23978.1"/>
    <property type="molecule type" value="Genomic_DNA"/>
</dbReference>
<organism evidence="6 7">
    <name type="scientific">Companilactobacillus futsaii</name>
    <dbReference type="NCBI Taxonomy" id="938155"/>
    <lineage>
        <taxon>Bacteria</taxon>
        <taxon>Bacillati</taxon>
        <taxon>Bacillota</taxon>
        <taxon>Bacilli</taxon>
        <taxon>Lactobacillales</taxon>
        <taxon>Lactobacillaceae</taxon>
        <taxon>Companilactobacillus</taxon>
    </lineage>
</organism>
<keyword evidence="4" id="KW-0812">Transmembrane</keyword>
<keyword evidence="2 6" id="KW-0067">ATP-binding</keyword>
<dbReference type="Pfam" id="PF00005">
    <property type="entry name" value="ABC_tran"/>
    <property type="match status" value="1"/>
</dbReference>
<feature type="transmembrane region" description="Helical" evidence="4">
    <location>
        <begin position="44"/>
        <end position="66"/>
    </location>
</feature>
<dbReference type="NCBIfam" id="NF000355">
    <property type="entry name" value="ribo_prot_ABC_F"/>
    <property type="match status" value="1"/>
</dbReference>
<evidence type="ECO:0000256" key="1">
    <source>
        <dbReference type="ARBA" id="ARBA00022741"/>
    </source>
</evidence>
<dbReference type="PROSITE" id="PS00211">
    <property type="entry name" value="ABC_TRANSPORTER_1"/>
    <property type="match status" value="1"/>
</dbReference>
<dbReference type="InterPro" id="IPR017871">
    <property type="entry name" value="ABC_transporter-like_CS"/>
</dbReference>
<dbReference type="PANTHER" id="PTHR42855:SF2">
    <property type="entry name" value="DRUG RESISTANCE ABC TRANSPORTER,ATP-BINDING PROTEIN"/>
    <property type="match status" value="1"/>
</dbReference>
<dbReference type="InterPro" id="IPR003593">
    <property type="entry name" value="AAA+_ATPase"/>
</dbReference>
<feature type="domain" description="ABC transporter" evidence="5">
    <location>
        <begin position="321"/>
        <end position="509"/>
    </location>
</feature>
<feature type="region of interest" description="Disordered" evidence="3">
    <location>
        <begin position="244"/>
        <end position="278"/>
    </location>
</feature>
<gene>
    <name evidence="6" type="ORF">FG051_02150</name>
</gene>
<reference evidence="6 7" key="1">
    <citation type="submission" date="2019-05" db="EMBL/GenBank/DDBJ databases">
        <title>Genome Sequence of Lactobacillus futsaii Y97, a Potential Probiotic Strain Isolated from the Futsai of Taiwan.</title>
        <authorList>
            <person name="Du X."/>
        </authorList>
    </citation>
    <scope>NUCLEOTIDE SEQUENCE [LARGE SCALE GENOMIC DNA]</scope>
    <source>
        <strain evidence="6 7">Y97</strain>
    </source>
</reference>
<dbReference type="InterPro" id="IPR027417">
    <property type="entry name" value="P-loop_NTPase"/>
</dbReference>
<protein>
    <submittedName>
        <fullName evidence="6">ABC-F family ATP-binding cassette domain-containing protein</fullName>
    </submittedName>
</protein>
<dbReference type="CDD" id="cd03221">
    <property type="entry name" value="ABCF_EF-3"/>
    <property type="match status" value="1"/>
</dbReference>
<dbReference type="Gene3D" id="3.40.50.300">
    <property type="entry name" value="P-loop containing nucleotide triphosphate hydrolases"/>
    <property type="match status" value="2"/>
</dbReference>
<dbReference type="GO" id="GO:0016887">
    <property type="term" value="F:ATP hydrolysis activity"/>
    <property type="evidence" value="ECO:0007669"/>
    <property type="project" value="InterPro"/>
</dbReference>
<evidence type="ECO:0000256" key="2">
    <source>
        <dbReference type="ARBA" id="ARBA00022840"/>
    </source>
</evidence>
<evidence type="ECO:0000256" key="3">
    <source>
        <dbReference type="SAM" id="MobiDB-lite"/>
    </source>
</evidence>
<keyword evidence="1" id="KW-0547">Nucleotide-binding</keyword>
<dbReference type="SMART" id="SM00382">
    <property type="entry name" value="AAA"/>
    <property type="match status" value="2"/>
</dbReference>
<dbReference type="PANTHER" id="PTHR42855">
    <property type="entry name" value="ABC TRANSPORTER ATP-BINDING SUBUNIT"/>
    <property type="match status" value="1"/>
</dbReference>